<dbReference type="RefSeq" id="WP_099385815.1">
    <property type="nucleotide sequence ID" value="NZ_JANSWH010000070.1"/>
</dbReference>
<dbReference type="SUPFAM" id="SSF52540">
    <property type="entry name" value="P-loop containing nucleoside triphosphate hydrolases"/>
    <property type="match status" value="1"/>
</dbReference>
<dbReference type="Proteomes" id="UP000224563">
    <property type="component" value="Unassembled WGS sequence"/>
</dbReference>
<evidence type="ECO:0000256" key="7">
    <source>
        <dbReference type="ARBA" id="ARBA00022989"/>
    </source>
</evidence>
<dbReference type="PANTHER" id="PTHR43394:SF1">
    <property type="entry name" value="ATP-BINDING CASSETTE SUB-FAMILY B MEMBER 10, MITOCHONDRIAL"/>
    <property type="match status" value="1"/>
</dbReference>
<dbReference type="Gene3D" id="1.20.1560.10">
    <property type="entry name" value="ABC transporter type 1, transmembrane domain"/>
    <property type="match status" value="1"/>
</dbReference>
<dbReference type="InterPro" id="IPR036640">
    <property type="entry name" value="ABC1_TM_sf"/>
</dbReference>
<feature type="transmembrane region" description="Helical" evidence="9">
    <location>
        <begin position="20"/>
        <end position="42"/>
    </location>
</feature>
<dbReference type="PANTHER" id="PTHR43394">
    <property type="entry name" value="ATP-DEPENDENT PERMEASE MDL1, MITOCHONDRIAL"/>
    <property type="match status" value="1"/>
</dbReference>
<keyword evidence="7 9" id="KW-1133">Transmembrane helix</keyword>
<dbReference type="InterPro" id="IPR011527">
    <property type="entry name" value="ABC1_TM_dom"/>
</dbReference>
<accession>A0A2G3E3W2</accession>
<comment type="caution">
    <text evidence="12">The sequence shown here is derived from an EMBL/GenBank/DDBJ whole genome shotgun (WGS) entry which is preliminary data.</text>
</comment>
<keyword evidence="5" id="KW-0547">Nucleotide-binding</keyword>
<feature type="transmembrane region" description="Helical" evidence="9">
    <location>
        <begin position="130"/>
        <end position="153"/>
    </location>
</feature>
<dbReference type="SMART" id="SM00382">
    <property type="entry name" value="AAA"/>
    <property type="match status" value="1"/>
</dbReference>
<gene>
    <name evidence="12" type="ORF">CSX02_04730</name>
</gene>
<feature type="domain" description="ABC transmembrane type-1" evidence="11">
    <location>
        <begin position="19"/>
        <end position="303"/>
    </location>
</feature>
<evidence type="ECO:0000256" key="1">
    <source>
        <dbReference type="ARBA" id="ARBA00004651"/>
    </source>
</evidence>
<keyword evidence="3" id="KW-1003">Cell membrane</keyword>
<dbReference type="InterPro" id="IPR003439">
    <property type="entry name" value="ABC_transporter-like_ATP-bd"/>
</dbReference>
<evidence type="ECO:0000256" key="8">
    <source>
        <dbReference type="ARBA" id="ARBA00023136"/>
    </source>
</evidence>
<dbReference type="GO" id="GO:0015421">
    <property type="term" value="F:ABC-type oligopeptide transporter activity"/>
    <property type="evidence" value="ECO:0007669"/>
    <property type="project" value="TreeGrafter"/>
</dbReference>
<dbReference type="Pfam" id="PF00664">
    <property type="entry name" value="ABC_membrane"/>
    <property type="match status" value="1"/>
</dbReference>
<dbReference type="EMBL" id="PDYG01000018">
    <property type="protein sequence ID" value="PHU37987.1"/>
    <property type="molecule type" value="Genomic_DNA"/>
</dbReference>
<dbReference type="PROSITE" id="PS50929">
    <property type="entry name" value="ABC_TM1F"/>
    <property type="match status" value="1"/>
</dbReference>
<comment type="subcellular location">
    <subcellularLocation>
        <location evidence="1">Cell membrane</location>
        <topology evidence="1">Multi-pass membrane protein</topology>
    </subcellularLocation>
</comment>
<evidence type="ECO:0000256" key="2">
    <source>
        <dbReference type="ARBA" id="ARBA00022448"/>
    </source>
</evidence>
<dbReference type="GO" id="GO:0005524">
    <property type="term" value="F:ATP binding"/>
    <property type="evidence" value="ECO:0007669"/>
    <property type="project" value="UniProtKB-KW"/>
</dbReference>
<feature type="domain" description="ABC transporter" evidence="10">
    <location>
        <begin position="343"/>
        <end position="578"/>
    </location>
</feature>
<dbReference type="CDD" id="cd18541">
    <property type="entry name" value="ABC_6TM_TmrB_like"/>
    <property type="match status" value="1"/>
</dbReference>
<sequence>MKSFRFMVPYLKRYRWKYVWGMVILLAVDIANVLIPKIVAYITDGLQTGGFGMNQVLFYLGIFLASGAVIAIGRFLWRYCFHGASRSIERDLRNDMFRHLEELDVDFYHENKTGDLMSHFTSDMDAIRMAMGMALVAAFDATIMAIMVLYQMIVFVNPLLTLATMVPMLLILGGMFVYGKTISPRFAARQQAVSDLMDFTQESFSGVRVVKAFVRERAQYREFLKYNENARKKNLRLARLQAVVIPSLELMIGFSILITIVIGGYFVLNGKISLGRFFAYNQYIGMLVWPMIACGESIQMISKGMASIDRIRGIFETKSELTAPGVNGEGMDQAIVPEIKGDIVFSHLNYRHKGNEDETLTDINLHIKAGMTMAIVGRTGSGKSTLVDLLLHLFNVEPGMIYIDGVDINDIPLKNLREHIAYVPQDDFLFSDSLKANIAFGAQTTDLKAIQKAAMNACVHDNIMEFPEGYDTVVGERGVTLSGGQKQRSAIARAWLMDAPILIMDDALSAVDTDTEEQILSNLRETRQGKTTILIAHRISTIQNADLIMVLEEGSMAELGTHEELMQQKGIYHDIFEMQQLEAAAGEKRSELMKEE</sequence>
<dbReference type="InterPro" id="IPR039421">
    <property type="entry name" value="Type_1_exporter"/>
</dbReference>
<feature type="transmembrane region" description="Helical" evidence="9">
    <location>
        <begin position="242"/>
        <end position="268"/>
    </location>
</feature>
<evidence type="ECO:0000256" key="4">
    <source>
        <dbReference type="ARBA" id="ARBA00022692"/>
    </source>
</evidence>
<keyword evidence="8 9" id="KW-0472">Membrane</keyword>
<dbReference type="FunFam" id="1.20.1560.10:FF:000011">
    <property type="entry name" value="Multidrug ABC transporter ATP-binding protein"/>
    <property type="match status" value="1"/>
</dbReference>
<reference evidence="12 13" key="1">
    <citation type="submission" date="2017-10" db="EMBL/GenBank/DDBJ databases">
        <title>Resolving the taxonomy of Roseburia spp., Eubacterium rectale and Agathobacter spp. through phylogenomic analysis.</title>
        <authorList>
            <person name="Sheridan P.O."/>
            <person name="Walker A.W."/>
            <person name="Duncan S.H."/>
            <person name="Scott K.P."/>
            <person name="Toole P.W.O."/>
            <person name="Luis P."/>
            <person name="Flint H.J."/>
        </authorList>
    </citation>
    <scope>NUCLEOTIDE SEQUENCE [LARGE SCALE GENOMIC DNA]</scope>
    <source>
        <strain evidence="12 13">JK623</strain>
    </source>
</reference>
<evidence type="ECO:0000313" key="13">
    <source>
        <dbReference type="Proteomes" id="UP000224563"/>
    </source>
</evidence>
<dbReference type="AlphaFoldDB" id="A0A2G3E3W2"/>
<dbReference type="PROSITE" id="PS50893">
    <property type="entry name" value="ABC_TRANSPORTER_2"/>
    <property type="match status" value="1"/>
</dbReference>
<evidence type="ECO:0000256" key="6">
    <source>
        <dbReference type="ARBA" id="ARBA00022840"/>
    </source>
</evidence>
<keyword evidence="4 9" id="KW-0812">Transmembrane</keyword>
<evidence type="ECO:0000256" key="5">
    <source>
        <dbReference type="ARBA" id="ARBA00022741"/>
    </source>
</evidence>
<dbReference type="InterPro" id="IPR003593">
    <property type="entry name" value="AAA+_ATPase"/>
</dbReference>
<dbReference type="FunFam" id="3.40.50.300:FF:000221">
    <property type="entry name" value="Multidrug ABC transporter ATP-binding protein"/>
    <property type="match status" value="1"/>
</dbReference>
<dbReference type="Pfam" id="PF00005">
    <property type="entry name" value="ABC_tran"/>
    <property type="match status" value="1"/>
</dbReference>
<keyword evidence="13" id="KW-1185">Reference proteome</keyword>
<evidence type="ECO:0000313" key="12">
    <source>
        <dbReference type="EMBL" id="PHU37987.1"/>
    </source>
</evidence>
<feature type="transmembrane region" description="Helical" evidence="9">
    <location>
        <begin position="159"/>
        <end position="179"/>
    </location>
</feature>
<keyword evidence="2" id="KW-0813">Transport</keyword>
<evidence type="ECO:0000256" key="9">
    <source>
        <dbReference type="SAM" id="Phobius"/>
    </source>
</evidence>
<protein>
    <submittedName>
        <fullName evidence="12">Multidrug ABC transporter ATP-binding protein</fullName>
    </submittedName>
</protein>
<dbReference type="Gene3D" id="3.40.50.300">
    <property type="entry name" value="P-loop containing nucleotide triphosphate hydrolases"/>
    <property type="match status" value="1"/>
</dbReference>
<dbReference type="InterPro" id="IPR027417">
    <property type="entry name" value="P-loop_NTPase"/>
</dbReference>
<reference evidence="12 13" key="2">
    <citation type="submission" date="2017-10" db="EMBL/GenBank/DDBJ databases">
        <authorList>
            <person name="Banno H."/>
            <person name="Chua N.-H."/>
        </authorList>
    </citation>
    <scope>NUCLEOTIDE SEQUENCE [LARGE SCALE GENOMIC DNA]</scope>
    <source>
        <strain evidence="12 13">JK623</strain>
    </source>
</reference>
<evidence type="ECO:0000259" key="11">
    <source>
        <dbReference type="PROSITE" id="PS50929"/>
    </source>
</evidence>
<dbReference type="SUPFAM" id="SSF90123">
    <property type="entry name" value="ABC transporter transmembrane region"/>
    <property type="match status" value="1"/>
</dbReference>
<evidence type="ECO:0000259" key="10">
    <source>
        <dbReference type="PROSITE" id="PS50893"/>
    </source>
</evidence>
<dbReference type="GO" id="GO:0005886">
    <property type="term" value="C:plasma membrane"/>
    <property type="evidence" value="ECO:0007669"/>
    <property type="project" value="UniProtKB-SubCell"/>
</dbReference>
<name>A0A2G3E3W2_9FIRM</name>
<proteinExistence type="predicted"/>
<organism evidence="12 13">
    <name type="scientific">Agathobacter ruminis</name>
    <dbReference type="NCBI Taxonomy" id="1712665"/>
    <lineage>
        <taxon>Bacteria</taxon>
        <taxon>Bacillati</taxon>
        <taxon>Bacillota</taxon>
        <taxon>Clostridia</taxon>
        <taxon>Lachnospirales</taxon>
        <taxon>Lachnospiraceae</taxon>
        <taxon>Agathobacter</taxon>
    </lineage>
</organism>
<keyword evidence="6 12" id="KW-0067">ATP-binding</keyword>
<dbReference type="GO" id="GO:0016887">
    <property type="term" value="F:ATP hydrolysis activity"/>
    <property type="evidence" value="ECO:0007669"/>
    <property type="project" value="InterPro"/>
</dbReference>
<evidence type="ECO:0000256" key="3">
    <source>
        <dbReference type="ARBA" id="ARBA00022475"/>
    </source>
</evidence>
<feature type="transmembrane region" description="Helical" evidence="9">
    <location>
        <begin position="57"/>
        <end position="77"/>
    </location>
</feature>